<dbReference type="InterPro" id="IPR036259">
    <property type="entry name" value="MFS_trans_sf"/>
</dbReference>
<dbReference type="RefSeq" id="WP_204734184.1">
    <property type="nucleotide sequence ID" value="NZ_JAVDWE010000008.1"/>
</dbReference>
<keyword evidence="4" id="KW-1185">Reference proteome</keyword>
<evidence type="ECO:0000313" key="4">
    <source>
        <dbReference type="Proteomes" id="UP001265550"/>
    </source>
</evidence>
<comment type="caution">
    <text evidence="3">The sequence shown here is derived from an EMBL/GenBank/DDBJ whole genome shotgun (WGS) entry which is preliminary data.</text>
</comment>
<dbReference type="Pfam" id="PF13347">
    <property type="entry name" value="MFS_2"/>
    <property type="match status" value="1"/>
</dbReference>
<dbReference type="PANTHER" id="PTHR11328:SF24">
    <property type="entry name" value="MAJOR FACILITATOR SUPERFAMILY (MFS) PROFILE DOMAIN-CONTAINING PROTEIN"/>
    <property type="match status" value="1"/>
</dbReference>
<dbReference type="Proteomes" id="UP001265550">
    <property type="component" value="Unassembled WGS sequence"/>
</dbReference>
<dbReference type="SUPFAM" id="SSF103473">
    <property type="entry name" value="MFS general substrate transporter"/>
    <property type="match status" value="1"/>
</dbReference>
<feature type="transmembrane region" description="Helical" evidence="2">
    <location>
        <begin position="20"/>
        <end position="38"/>
    </location>
</feature>
<keyword evidence="2" id="KW-0812">Transmembrane</keyword>
<sequence length="438" mass="45664">MNEPAAHFVGAGAWRHGLRYGLLGLPLAFVALPLYVILPNHYARAFGAPLAALGTVLLAARLIDAVLDPWIGRWCDRLFARSTSALLSAAAGASAVLAGGLWGLLFPPVAVRAAGTSALLAWAGGLMAITYVAYSVVSVAHQAWGARLGGDEVQRSRVVAWREGLALVGVLIAAVLPATLGLGATTATFAVLLALGWWAWSRAVPPHAHPTVASGDGPSPLRQAPFRRLLAVFVINGTASAVPATLVLFFVQDRLQASPAMEPAFLATYFLCAALSMPLWVRVVNHLGLARTWLAGMAMAVAVFISAALLGAGDAWPFLAVCALSGMALGADLAMPGALLAGLISRLGERGQREGAYFGWWNFATKLNLALAAGLALPLLAWFGYTPGTRDPAALQILTIAYCLLPCVLKLLAAGALYALVIRPGQGLTPPPHPLPTH</sequence>
<dbReference type="PANTHER" id="PTHR11328">
    <property type="entry name" value="MAJOR FACILITATOR SUPERFAMILY DOMAIN-CONTAINING PROTEIN"/>
    <property type="match status" value="1"/>
</dbReference>
<feature type="transmembrane region" description="Helical" evidence="2">
    <location>
        <begin position="118"/>
        <end position="144"/>
    </location>
</feature>
<protein>
    <submittedName>
        <fullName evidence="3">Na+/melibiose symporter-like transporter</fullName>
    </submittedName>
</protein>
<proteinExistence type="inferred from homology"/>
<feature type="transmembrane region" description="Helical" evidence="2">
    <location>
        <begin position="164"/>
        <end position="197"/>
    </location>
</feature>
<dbReference type="Gene3D" id="1.20.1250.20">
    <property type="entry name" value="MFS general substrate transporter like domains"/>
    <property type="match status" value="1"/>
</dbReference>
<feature type="transmembrane region" description="Helical" evidence="2">
    <location>
        <begin position="45"/>
        <end position="63"/>
    </location>
</feature>
<feature type="transmembrane region" description="Helical" evidence="2">
    <location>
        <begin position="318"/>
        <end position="344"/>
    </location>
</feature>
<comment type="similarity">
    <text evidence="1">Belongs to the sodium:galactoside symporter (TC 2.A.2) family.</text>
</comment>
<dbReference type="EMBL" id="JAVDWE010000008">
    <property type="protein sequence ID" value="MDR7095243.1"/>
    <property type="molecule type" value="Genomic_DNA"/>
</dbReference>
<reference evidence="3 4" key="1">
    <citation type="submission" date="2023-07" db="EMBL/GenBank/DDBJ databases">
        <title>Sorghum-associated microbial communities from plants grown in Nebraska, USA.</title>
        <authorList>
            <person name="Schachtman D."/>
        </authorList>
    </citation>
    <scope>NUCLEOTIDE SEQUENCE [LARGE SCALE GENOMIC DNA]</scope>
    <source>
        <strain evidence="3 4">BE240</strain>
    </source>
</reference>
<feature type="transmembrane region" description="Helical" evidence="2">
    <location>
        <begin position="229"/>
        <end position="251"/>
    </location>
</feature>
<feature type="transmembrane region" description="Helical" evidence="2">
    <location>
        <begin position="293"/>
        <end position="312"/>
    </location>
</feature>
<gene>
    <name evidence="3" type="ORF">J2X09_002991</name>
</gene>
<feature type="transmembrane region" description="Helical" evidence="2">
    <location>
        <begin position="83"/>
        <end position="106"/>
    </location>
</feature>
<accession>A0ABU1VD61</accession>
<dbReference type="InterPro" id="IPR039672">
    <property type="entry name" value="MFS_2"/>
</dbReference>
<keyword evidence="2" id="KW-1133">Transmembrane helix</keyword>
<organism evidence="3 4">
    <name type="scientific">Hydrogenophaga laconesensis</name>
    <dbReference type="NCBI Taxonomy" id="1805971"/>
    <lineage>
        <taxon>Bacteria</taxon>
        <taxon>Pseudomonadati</taxon>
        <taxon>Pseudomonadota</taxon>
        <taxon>Betaproteobacteria</taxon>
        <taxon>Burkholderiales</taxon>
        <taxon>Comamonadaceae</taxon>
        <taxon>Hydrogenophaga</taxon>
    </lineage>
</organism>
<evidence type="ECO:0000256" key="2">
    <source>
        <dbReference type="SAM" id="Phobius"/>
    </source>
</evidence>
<feature type="transmembrane region" description="Helical" evidence="2">
    <location>
        <begin position="397"/>
        <end position="421"/>
    </location>
</feature>
<keyword evidence="2" id="KW-0472">Membrane</keyword>
<name>A0ABU1VD61_9BURK</name>
<feature type="transmembrane region" description="Helical" evidence="2">
    <location>
        <begin position="263"/>
        <end position="281"/>
    </location>
</feature>
<feature type="transmembrane region" description="Helical" evidence="2">
    <location>
        <begin position="365"/>
        <end position="385"/>
    </location>
</feature>
<evidence type="ECO:0000313" key="3">
    <source>
        <dbReference type="EMBL" id="MDR7095243.1"/>
    </source>
</evidence>
<evidence type="ECO:0000256" key="1">
    <source>
        <dbReference type="ARBA" id="ARBA00009617"/>
    </source>
</evidence>